<evidence type="ECO:0000313" key="1">
    <source>
        <dbReference type="EMBL" id="AEI40517.1"/>
    </source>
</evidence>
<dbReference type="Proteomes" id="UP000006620">
    <property type="component" value="Chromosome"/>
</dbReference>
<evidence type="ECO:0000313" key="2">
    <source>
        <dbReference type="Proteomes" id="UP000006620"/>
    </source>
</evidence>
<gene>
    <name evidence="1" type="ordered locus">KNP414_01956</name>
</gene>
<proteinExistence type="predicted"/>
<dbReference type="EMBL" id="CP002869">
    <property type="protein sequence ID" value="AEI40517.1"/>
    <property type="molecule type" value="Genomic_DNA"/>
</dbReference>
<name>F8FRG0_PAEMK</name>
<dbReference type="AlphaFoldDB" id="F8FRG0"/>
<accession>F8FRG0</accession>
<dbReference type="HOGENOM" id="CLU_3330957_0_0_9"/>
<dbReference type="KEGG" id="pms:KNP414_01956"/>
<reference evidence="2" key="1">
    <citation type="submission" date="2011-06" db="EMBL/GenBank/DDBJ databases">
        <title>Complete genome sequence of Paenibacillus mucilaginosus KNP414.</title>
        <authorList>
            <person name="Wang J."/>
            <person name="Hu S."/>
            <person name="Hu X."/>
            <person name="Zhang B."/>
            <person name="Dong D."/>
            <person name="Zhang S."/>
            <person name="Zhao K."/>
            <person name="Wu D."/>
        </authorList>
    </citation>
    <scope>NUCLEOTIDE SEQUENCE [LARGE SCALE GENOMIC DNA]</scope>
    <source>
        <strain evidence="2">KNP414</strain>
    </source>
</reference>
<sequence length="38" mass="4568">MFFTPPIQFGYSNFNIYFPKFAHYFNRKRSSCRAAICP</sequence>
<reference evidence="1 2" key="2">
    <citation type="journal article" date="2013" name="Genome Announc.">
        <title>Genome Sequence of Growth-Improving Paenibacillus mucilaginosus Strain KNP414.</title>
        <authorList>
            <person name="Lu J.J."/>
            <person name="Wang J.F."/>
            <person name="Hu X.F."/>
        </authorList>
    </citation>
    <scope>NUCLEOTIDE SEQUENCE [LARGE SCALE GENOMIC DNA]</scope>
    <source>
        <strain evidence="1 2">KNP414</strain>
    </source>
</reference>
<organism evidence="1 2">
    <name type="scientific">Paenibacillus mucilaginosus (strain KNP414)</name>
    <dbReference type="NCBI Taxonomy" id="1036673"/>
    <lineage>
        <taxon>Bacteria</taxon>
        <taxon>Bacillati</taxon>
        <taxon>Bacillota</taxon>
        <taxon>Bacilli</taxon>
        <taxon>Bacillales</taxon>
        <taxon>Paenibacillaceae</taxon>
        <taxon>Paenibacillus</taxon>
    </lineage>
</organism>
<protein>
    <submittedName>
        <fullName evidence="1">Uncharacterized protein</fullName>
    </submittedName>
</protein>